<evidence type="ECO:0000313" key="3">
    <source>
        <dbReference type="EMBL" id="KFD57627.1"/>
    </source>
</evidence>
<name>A0A085MK81_9BILA</name>
<evidence type="ECO:0008006" key="5">
    <source>
        <dbReference type="Google" id="ProtNLM"/>
    </source>
</evidence>
<feature type="signal peptide" evidence="2">
    <location>
        <begin position="1"/>
        <end position="20"/>
    </location>
</feature>
<keyword evidence="2" id="KW-0732">Signal</keyword>
<gene>
    <name evidence="3" type="ORF">M513_01297</name>
</gene>
<dbReference type="AlphaFoldDB" id="A0A085MK81"/>
<reference evidence="3 4" key="1">
    <citation type="journal article" date="2014" name="Nat. Genet.">
        <title>Genome and transcriptome of the porcine whipworm Trichuris suis.</title>
        <authorList>
            <person name="Jex A.R."/>
            <person name="Nejsum P."/>
            <person name="Schwarz E.M."/>
            <person name="Hu L."/>
            <person name="Young N.D."/>
            <person name="Hall R.S."/>
            <person name="Korhonen P.K."/>
            <person name="Liao S."/>
            <person name="Thamsborg S."/>
            <person name="Xia J."/>
            <person name="Xu P."/>
            <person name="Wang S."/>
            <person name="Scheerlinck J.P."/>
            <person name="Hofmann A."/>
            <person name="Sternberg P.W."/>
            <person name="Wang J."/>
            <person name="Gasser R.B."/>
        </authorList>
    </citation>
    <scope>NUCLEOTIDE SEQUENCE [LARGE SCALE GENOMIC DNA]</scope>
    <source>
        <strain evidence="3">DCEP-RM93M</strain>
    </source>
</reference>
<evidence type="ECO:0000313" key="4">
    <source>
        <dbReference type="Proteomes" id="UP000030764"/>
    </source>
</evidence>
<organism evidence="3 4">
    <name type="scientific">Trichuris suis</name>
    <name type="common">pig whipworm</name>
    <dbReference type="NCBI Taxonomy" id="68888"/>
    <lineage>
        <taxon>Eukaryota</taxon>
        <taxon>Metazoa</taxon>
        <taxon>Ecdysozoa</taxon>
        <taxon>Nematoda</taxon>
        <taxon>Enoplea</taxon>
        <taxon>Dorylaimia</taxon>
        <taxon>Trichinellida</taxon>
        <taxon>Trichuridae</taxon>
        <taxon>Trichuris</taxon>
    </lineage>
</organism>
<evidence type="ECO:0000256" key="2">
    <source>
        <dbReference type="SAM" id="SignalP"/>
    </source>
</evidence>
<keyword evidence="4" id="KW-1185">Reference proteome</keyword>
<dbReference type="OrthoDB" id="10489125at2759"/>
<feature type="chain" id="PRO_5001795388" description="CX domain-containing protein" evidence="2">
    <location>
        <begin position="21"/>
        <end position="219"/>
    </location>
</feature>
<evidence type="ECO:0000256" key="1">
    <source>
        <dbReference type="SAM" id="MobiDB-lite"/>
    </source>
</evidence>
<dbReference type="Proteomes" id="UP000030764">
    <property type="component" value="Unassembled WGS sequence"/>
</dbReference>
<protein>
    <recommendedName>
        <fullName evidence="5">CX domain-containing protein</fullName>
    </recommendedName>
</protein>
<sequence length="219" mass="24614">MRLIFLIALICVMLMAHSQARNARTTRGGVFSSARNWFKSAFRPKPKPVSSTYGRSSSYGRTSSYGKPKSWGSYNPPTPHYVAPIQPRSRGSTTKSILAGLAAGYVGYKMTKGVSRLMHNGIRYYPANSYYSDYSPSYSQPSTYGGAPLVRVRCEYDLPEDEMNMVNITMSNGARATKLIYECCHFYPLMQFLKPLYRRCDFHTQICCGMECCPKSSMG</sequence>
<feature type="region of interest" description="Disordered" evidence="1">
    <location>
        <begin position="44"/>
        <end position="71"/>
    </location>
</feature>
<feature type="compositionally biased region" description="Low complexity" evidence="1">
    <location>
        <begin position="50"/>
        <end position="66"/>
    </location>
</feature>
<proteinExistence type="predicted"/>
<dbReference type="EMBL" id="KL363187">
    <property type="protein sequence ID" value="KFD57627.1"/>
    <property type="molecule type" value="Genomic_DNA"/>
</dbReference>
<accession>A0A085MK81</accession>